<dbReference type="Proteomes" id="UP001596302">
    <property type="component" value="Unassembled WGS sequence"/>
</dbReference>
<evidence type="ECO:0000256" key="5">
    <source>
        <dbReference type="ARBA" id="ARBA00023002"/>
    </source>
</evidence>
<dbReference type="PRINTS" id="PR00411">
    <property type="entry name" value="PNDRDTASEI"/>
</dbReference>
<evidence type="ECO:0000256" key="4">
    <source>
        <dbReference type="ARBA" id="ARBA00022827"/>
    </source>
</evidence>
<sequence length="419" mass="45332">MSTDELPRSGRPRVIVVGAGFAGLAAVRELRDADVDVLLLDRDPFNTFQPLLYQVATGGLNPGDITYSLRAFAARFPHARFRRATVTGVDTAQRRVRLDSGVEVGYDYLILCCGVVANYFGIPGAEENAWTIYSRRSAIAVRDRVLSNLESVAQGREGAVEPVVVVVGGGATGVEMAGALAELRNSGLPLAYPELDPRRARVVLVEMADTLLAPFHPTLRSYAARALRERGVDLRLGTAVRQVRPDSVVLSDGECLPSAVTVWATGVRACDQVAMWGLRQGPGGRIQVEADMRVVGQPDVFAVGDVAARGDDPLPQLAQPAIQGGRHAARQVRRLARGEPTEPFSYRDKGIMATIGRSDAVVQLPGRVRMRGFVAWVAWLGLHVLALMSNRNRLATMANLAVRYLTWKRTANVIVGDPP</sequence>
<dbReference type="EC" id="1.6.5.9" evidence="2"/>
<organism evidence="10 11">
    <name type="scientific">Pseudonocardia hispaniensis</name>
    <dbReference type="NCBI Taxonomy" id="904933"/>
    <lineage>
        <taxon>Bacteria</taxon>
        <taxon>Bacillati</taxon>
        <taxon>Actinomycetota</taxon>
        <taxon>Actinomycetes</taxon>
        <taxon>Pseudonocardiales</taxon>
        <taxon>Pseudonocardiaceae</taxon>
        <taxon>Pseudonocardia</taxon>
    </lineage>
</organism>
<comment type="similarity">
    <text evidence="1">Belongs to the NADH dehydrogenase family.</text>
</comment>
<dbReference type="EMBL" id="JBHSQW010000034">
    <property type="protein sequence ID" value="MFC5995778.1"/>
    <property type="molecule type" value="Genomic_DNA"/>
</dbReference>
<name>A0ABW1J4M4_9PSEU</name>
<gene>
    <name evidence="10" type="ORF">ACFQE5_16320</name>
</gene>
<feature type="domain" description="FAD/NAD(P)-binding" evidence="9">
    <location>
        <begin position="13"/>
        <end position="325"/>
    </location>
</feature>
<comment type="caution">
    <text evidence="10">The sequence shown here is derived from an EMBL/GenBank/DDBJ whole genome shotgun (WGS) entry which is preliminary data.</text>
</comment>
<evidence type="ECO:0000256" key="2">
    <source>
        <dbReference type="ARBA" id="ARBA00012637"/>
    </source>
</evidence>
<comment type="catalytic activity">
    <reaction evidence="7">
        <text>a quinone + NADH + H(+) = a quinol + NAD(+)</text>
        <dbReference type="Rhea" id="RHEA:46160"/>
        <dbReference type="ChEBI" id="CHEBI:15378"/>
        <dbReference type="ChEBI" id="CHEBI:24646"/>
        <dbReference type="ChEBI" id="CHEBI:57540"/>
        <dbReference type="ChEBI" id="CHEBI:57945"/>
        <dbReference type="ChEBI" id="CHEBI:132124"/>
        <dbReference type="EC" id="1.6.5.9"/>
    </reaction>
</comment>
<reference evidence="11" key="1">
    <citation type="journal article" date="2019" name="Int. J. Syst. Evol. Microbiol.">
        <title>The Global Catalogue of Microorganisms (GCM) 10K type strain sequencing project: providing services to taxonomists for standard genome sequencing and annotation.</title>
        <authorList>
            <consortium name="The Broad Institute Genomics Platform"/>
            <consortium name="The Broad Institute Genome Sequencing Center for Infectious Disease"/>
            <person name="Wu L."/>
            <person name="Ma J."/>
        </authorList>
    </citation>
    <scope>NUCLEOTIDE SEQUENCE [LARGE SCALE GENOMIC DNA]</scope>
    <source>
        <strain evidence="11">CCM 8391</strain>
    </source>
</reference>
<evidence type="ECO:0000256" key="6">
    <source>
        <dbReference type="ARBA" id="ARBA00023027"/>
    </source>
</evidence>
<dbReference type="RefSeq" id="WP_379586051.1">
    <property type="nucleotide sequence ID" value="NZ_JBHSQW010000034.1"/>
</dbReference>
<keyword evidence="8" id="KW-0472">Membrane</keyword>
<dbReference type="PRINTS" id="PR00368">
    <property type="entry name" value="FADPNR"/>
</dbReference>
<keyword evidence="4" id="KW-0274">FAD</keyword>
<keyword evidence="5 10" id="KW-0560">Oxidoreductase</keyword>
<evidence type="ECO:0000256" key="1">
    <source>
        <dbReference type="ARBA" id="ARBA00005272"/>
    </source>
</evidence>
<keyword evidence="8" id="KW-0812">Transmembrane</keyword>
<dbReference type="InterPro" id="IPR023753">
    <property type="entry name" value="FAD/NAD-binding_dom"/>
</dbReference>
<keyword evidence="6" id="KW-0520">NAD</keyword>
<evidence type="ECO:0000313" key="10">
    <source>
        <dbReference type="EMBL" id="MFC5995778.1"/>
    </source>
</evidence>
<protein>
    <recommendedName>
        <fullName evidence="2">NADH:ubiquinone reductase (non-electrogenic)</fullName>
        <ecNumber evidence="2">1.6.5.9</ecNumber>
    </recommendedName>
</protein>
<proteinExistence type="inferred from homology"/>
<feature type="transmembrane region" description="Helical" evidence="8">
    <location>
        <begin position="370"/>
        <end position="388"/>
    </location>
</feature>
<evidence type="ECO:0000256" key="3">
    <source>
        <dbReference type="ARBA" id="ARBA00022630"/>
    </source>
</evidence>
<keyword evidence="8" id="KW-1133">Transmembrane helix</keyword>
<evidence type="ECO:0000313" key="11">
    <source>
        <dbReference type="Proteomes" id="UP001596302"/>
    </source>
</evidence>
<keyword evidence="3" id="KW-0285">Flavoprotein</keyword>
<evidence type="ECO:0000256" key="8">
    <source>
        <dbReference type="SAM" id="Phobius"/>
    </source>
</evidence>
<dbReference type="SUPFAM" id="SSF51905">
    <property type="entry name" value="FAD/NAD(P)-binding domain"/>
    <property type="match status" value="1"/>
</dbReference>
<dbReference type="PANTHER" id="PTHR43706:SF47">
    <property type="entry name" value="EXTERNAL NADH-UBIQUINONE OXIDOREDUCTASE 1, MITOCHONDRIAL-RELATED"/>
    <property type="match status" value="1"/>
</dbReference>
<dbReference type="InterPro" id="IPR045024">
    <property type="entry name" value="NDH-2"/>
</dbReference>
<dbReference type="PANTHER" id="PTHR43706">
    <property type="entry name" value="NADH DEHYDROGENASE"/>
    <property type="match status" value="1"/>
</dbReference>
<dbReference type="Gene3D" id="3.50.50.100">
    <property type="match status" value="1"/>
</dbReference>
<evidence type="ECO:0000259" key="9">
    <source>
        <dbReference type="Pfam" id="PF07992"/>
    </source>
</evidence>
<accession>A0ABW1J4M4</accession>
<keyword evidence="11" id="KW-1185">Reference proteome</keyword>
<dbReference type="GO" id="GO:0016491">
    <property type="term" value="F:oxidoreductase activity"/>
    <property type="evidence" value="ECO:0007669"/>
    <property type="project" value="UniProtKB-KW"/>
</dbReference>
<dbReference type="InterPro" id="IPR036188">
    <property type="entry name" value="FAD/NAD-bd_sf"/>
</dbReference>
<dbReference type="Pfam" id="PF07992">
    <property type="entry name" value="Pyr_redox_2"/>
    <property type="match status" value="1"/>
</dbReference>
<evidence type="ECO:0000256" key="7">
    <source>
        <dbReference type="ARBA" id="ARBA00047599"/>
    </source>
</evidence>